<feature type="domain" description="DNA-binding phage zinc finger" evidence="1">
    <location>
        <begin position="44"/>
        <end position="84"/>
    </location>
</feature>
<keyword evidence="3" id="KW-1185">Reference proteome</keyword>
<evidence type="ECO:0000259" key="1">
    <source>
        <dbReference type="Pfam" id="PF24623"/>
    </source>
</evidence>
<sequence length="86" mass="9339">MEGMSNAATALMAAATVHQGRKTPPAAVKLLADSFKNWLDEQDNAWQRVHRVKCPTCSAAPGNVCRDTRDQAPMTHPHATRKATAK</sequence>
<evidence type="ECO:0000313" key="2">
    <source>
        <dbReference type="EMBL" id="QGZ17152.1"/>
    </source>
</evidence>
<dbReference type="GeneID" id="55815381"/>
<proteinExistence type="predicted"/>
<reference evidence="2 3" key="1">
    <citation type="submission" date="2019-11" db="EMBL/GenBank/DDBJ databases">
        <authorList>
            <person name="Donovan J."/>
            <person name="Schaffer R."/>
            <person name="Bae M.S."/>
            <person name="Gitobu P.N."/>
            <person name="Guan P."/>
            <person name="Olavarrieta M.P."/>
            <person name="Perez Cortez K."/>
            <person name="Tozier F.G."/>
            <person name="Vasilopoulos H."/>
            <person name="Zhang S."/>
            <person name="Kapinos A."/>
            <person name="Freise A.C."/>
            <person name="Moberg-Parker J."/>
            <person name="Garlena R.A."/>
            <person name="Russell D.A."/>
            <person name="Pope W.H."/>
            <person name="Jacobs-Sera D."/>
            <person name="Hatfull G.F."/>
        </authorList>
    </citation>
    <scope>NUCLEOTIDE SEQUENCE [LARGE SCALE GENOMIC DNA]</scope>
</reference>
<protein>
    <recommendedName>
        <fullName evidence="1">DNA-binding phage zinc finger domain-containing protein</fullName>
    </recommendedName>
</protein>
<gene>
    <name evidence="2" type="primary">53</name>
    <name evidence="2" type="ORF">SEA_DRYANG_53</name>
</gene>
<dbReference type="InterPro" id="IPR056911">
    <property type="entry name" value="Phage_Znf_bind_put"/>
</dbReference>
<organism evidence="2 3">
    <name type="scientific">Arthrobacter phage DrYang</name>
    <dbReference type="NCBI Taxonomy" id="2686080"/>
    <lineage>
        <taxon>Viruses</taxon>
        <taxon>Duplodnaviria</taxon>
        <taxon>Heunggongvirae</taxon>
        <taxon>Uroviricota</taxon>
        <taxon>Caudoviricetes</taxon>
        <taxon>Klausavirus</taxon>
        <taxon>Klausavirus dryang</taxon>
    </lineage>
</organism>
<dbReference type="EMBL" id="MN703411">
    <property type="protein sequence ID" value="QGZ17152.1"/>
    <property type="molecule type" value="Genomic_DNA"/>
</dbReference>
<dbReference type="KEGG" id="vg:55815381"/>
<dbReference type="Pfam" id="PF24623">
    <property type="entry name" value="Phage_zn_bind_8"/>
    <property type="match status" value="1"/>
</dbReference>
<dbReference type="RefSeq" id="YP_009885975.1">
    <property type="nucleotide sequence ID" value="NC_049489.1"/>
</dbReference>
<name>A0A6B9JE93_9CAUD</name>
<dbReference type="Proteomes" id="UP000438167">
    <property type="component" value="Segment"/>
</dbReference>
<evidence type="ECO:0000313" key="3">
    <source>
        <dbReference type="Proteomes" id="UP000438167"/>
    </source>
</evidence>
<accession>A0A6B9JE93</accession>